<evidence type="ECO:0000256" key="1">
    <source>
        <dbReference type="SAM" id="SignalP"/>
    </source>
</evidence>
<reference evidence="2 3" key="1">
    <citation type="journal article" date="2018" name="IMA Fungus">
        <title>IMA Genome-F 9: Draft genome sequence of Annulohypoxylon stygium, Aspergillus mulundensis, Berkeleyomyces basicola (syn. Thielaviopsis basicola), Ceratocystis smalleyi, two Cercospora beticola strains, Coleophoma cylindrospora, Fusarium fracticaudum, Phialophora cf. hyalina, and Morchella septimelata.</title>
        <authorList>
            <person name="Wingfield B.D."/>
            <person name="Bills G.F."/>
            <person name="Dong Y."/>
            <person name="Huang W."/>
            <person name="Nel W.J."/>
            <person name="Swalarsk-Parry B.S."/>
            <person name="Vaghefi N."/>
            <person name="Wilken P.M."/>
            <person name="An Z."/>
            <person name="de Beer Z.W."/>
            <person name="De Vos L."/>
            <person name="Chen L."/>
            <person name="Duong T.A."/>
            <person name="Gao Y."/>
            <person name="Hammerbacher A."/>
            <person name="Kikkert J.R."/>
            <person name="Li Y."/>
            <person name="Li H."/>
            <person name="Li K."/>
            <person name="Li Q."/>
            <person name="Liu X."/>
            <person name="Ma X."/>
            <person name="Naidoo K."/>
            <person name="Pethybridge S.J."/>
            <person name="Sun J."/>
            <person name="Steenkamp E.T."/>
            <person name="van der Nest M.A."/>
            <person name="van Wyk S."/>
            <person name="Wingfield M.J."/>
            <person name="Xiong C."/>
            <person name="Yue Q."/>
            <person name="Zhang X."/>
        </authorList>
    </citation>
    <scope>NUCLEOTIDE SEQUENCE [LARGE SCALE GENOMIC DNA]</scope>
    <source>
        <strain evidence="2 3">BP6252</strain>
    </source>
</reference>
<keyword evidence="3" id="KW-1185">Reference proteome</keyword>
<dbReference type="EMBL" id="PDLM01000003">
    <property type="protein sequence ID" value="RDW82459.1"/>
    <property type="molecule type" value="Genomic_DNA"/>
</dbReference>
<protein>
    <recommendedName>
        <fullName evidence="4">Hydrophobin</fullName>
    </recommendedName>
</protein>
<evidence type="ECO:0008006" key="4">
    <source>
        <dbReference type="Google" id="ProtNLM"/>
    </source>
</evidence>
<proteinExistence type="predicted"/>
<dbReference type="Proteomes" id="UP000256645">
    <property type="component" value="Unassembled WGS sequence"/>
</dbReference>
<organism evidence="2 3">
    <name type="scientific">Coleophoma cylindrospora</name>
    <dbReference type="NCBI Taxonomy" id="1849047"/>
    <lineage>
        <taxon>Eukaryota</taxon>
        <taxon>Fungi</taxon>
        <taxon>Dikarya</taxon>
        <taxon>Ascomycota</taxon>
        <taxon>Pezizomycotina</taxon>
        <taxon>Leotiomycetes</taxon>
        <taxon>Helotiales</taxon>
        <taxon>Dermateaceae</taxon>
        <taxon>Coleophoma</taxon>
    </lineage>
</organism>
<gene>
    <name evidence="2" type="ORF">BP6252_03571</name>
</gene>
<keyword evidence="1" id="KW-0732">Signal</keyword>
<evidence type="ECO:0000313" key="2">
    <source>
        <dbReference type="EMBL" id="RDW82459.1"/>
    </source>
</evidence>
<sequence length="66" mass="6699">MQFSIPTILLALASLALALPVTPSTAARDLISIDPTIALGSVDPTVTIGDLCAGISICDPISVVHK</sequence>
<feature type="chain" id="PRO_5017687924" description="Hydrophobin" evidence="1">
    <location>
        <begin position="19"/>
        <end position="66"/>
    </location>
</feature>
<comment type="caution">
    <text evidence="2">The sequence shown here is derived from an EMBL/GenBank/DDBJ whole genome shotgun (WGS) entry which is preliminary data.</text>
</comment>
<dbReference type="AlphaFoldDB" id="A0A3D8S820"/>
<accession>A0A3D8S820</accession>
<dbReference type="OrthoDB" id="10340991at2759"/>
<feature type="signal peptide" evidence="1">
    <location>
        <begin position="1"/>
        <end position="18"/>
    </location>
</feature>
<name>A0A3D8S820_9HELO</name>
<evidence type="ECO:0000313" key="3">
    <source>
        <dbReference type="Proteomes" id="UP000256645"/>
    </source>
</evidence>